<accession>W1PED2</accession>
<dbReference type="Proteomes" id="UP000017836">
    <property type="component" value="Unassembled WGS sequence"/>
</dbReference>
<dbReference type="AlphaFoldDB" id="W1PED2"/>
<proteinExistence type="predicted"/>
<gene>
    <name evidence="2" type="ORF">AMTR_s00156p00041430</name>
</gene>
<reference evidence="3" key="1">
    <citation type="journal article" date="2013" name="Science">
        <title>The Amborella genome and the evolution of flowering plants.</title>
        <authorList>
            <consortium name="Amborella Genome Project"/>
        </authorList>
    </citation>
    <scope>NUCLEOTIDE SEQUENCE [LARGE SCALE GENOMIC DNA]</scope>
</reference>
<dbReference type="HOGENOM" id="CLU_2253775_0_0_1"/>
<name>W1PED2_AMBTC</name>
<organism evidence="2 3">
    <name type="scientific">Amborella trichopoda</name>
    <dbReference type="NCBI Taxonomy" id="13333"/>
    <lineage>
        <taxon>Eukaryota</taxon>
        <taxon>Viridiplantae</taxon>
        <taxon>Streptophyta</taxon>
        <taxon>Embryophyta</taxon>
        <taxon>Tracheophyta</taxon>
        <taxon>Spermatophyta</taxon>
        <taxon>Magnoliopsida</taxon>
        <taxon>Amborellales</taxon>
        <taxon>Amborellaceae</taxon>
        <taxon>Amborella</taxon>
    </lineage>
</organism>
<dbReference type="Gramene" id="ERN08297">
    <property type="protein sequence ID" value="ERN08297"/>
    <property type="gene ID" value="AMTR_s00156p00041430"/>
</dbReference>
<evidence type="ECO:0000256" key="1">
    <source>
        <dbReference type="SAM" id="MobiDB-lite"/>
    </source>
</evidence>
<evidence type="ECO:0000313" key="3">
    <source>
        <dbReference type="Proteomes" id="UP000017836"/>
    </source>
</evidence>
<keyword evidence="3" id="KW-1185">Reference proteome</keyword>
<feature type="region of interest" description="Disordered" evidence="1">
    <location>
        <begin position="15"/>
        <end position="67"/>
    </location>
</feature>
<feature type="compositionally biased region" description="Basic and acidic residues" evidence="1">
    <location>
        <begin position="21"/>
        <end position="30"/>
    </location>
</feature>
<evidence type="ECO:0000313" key="2">
    <source>
        <dbReference type="EMBL" id="ERN08297.1"/>
    </source>
</evidence>
<dbReference type="EMBL" id="KI393527">
    <property type="protein sequence ID" value="ERN08297.1"/>
    <property type="molecule type" value="Genomic_DNA"/>
</dbReference>
<sequence>MGDVAKDLRAWEDEAGMTCQERSHGKDKVGGRPARGVAERLRGKREREGSRGPEGKEKRCEERETGGQNRVDACRCQKDFKKWEMWHSREGEGKDKCQRGKGVG</sequence>
<protein>
    <submittedName>
        <fullName evidence="2">Uncharacterized protein</fullName>
    </submittedName>
</protein>
<feature type="compositionally biased region" description="Basic and acidic residues" evidence="1">
    <location>
        <begin position="37"/>
        <end position="65"/>
    </location>
</feature>